<feature type="compositionally biased region" description="Polar residues" evidence="1">
    <location>
        <begin position="392"/>
        <end position="422"/>
    </location>
</feature>
<feature type="compositionally biased region" description="Polar residues" evidence="1">
    <location>
        <begin position="907"/>
        <end position="922"/>
    </location>
</feature>
<feature type="compositionally biased region" description="Basic and acidic residues" evidence="1">
    <location>
        <begin position="1301"/>
        <end position="1349"/>
    </location>
</feature>
<feature type="region of interest" description="Disordered" evidence="1">
    <location>
        <begin position="62"/>
        <end position="126"/>
    </location>
</feature>
<dbReference type="Proteomes" id="UP000001554">
    <property type="component" value="Chromosome 7"/>
</dbReference>
<feature type="region of interest" description="Disordered" evidence="1">
    <location>
        <begin position="312"/>
        <end position="737"/>
    </location>
</feature>
<feature type="compositionally biased region" description="Acidic residues" evidence="1">
    <location>
        <begin position="778"/>
        <end position="790"/>
    </location>
</feature>
<dbReference type="SMART" id="SM00353">
    <property type="entry name" value="HLH"/>
    <property type="match status" value="1"/>
</dbReference>
<feature type="compositionally biased region" description="Basic and acidic residues" evidence="1">
    <location>
        <begin position="923"/>
        <end position="943"/>
    </location>
</feature>
<evidence type="ECO:0000313" key="3">
    <source>
        <dbReference type="Proteomes" id="UP000001554"/>
    </source>
</evidence>
<feature type="compositionally biased region" description="Polar residues" evidence="1">
    <location>
        <begin position="1215"/>
        <end position="1224"/>
    </location>
</feature>
<feature type="compositionally biased region" description="Basic and acidic residues" evidence="1">
    <location>
        <begin position="1282"/>
        <end position="1292"/>
    </location>
</feature>
<sequence>MQIGPGIIGALAAGNSSTPPEQNIPSKATVLKLLPAANPNAPKVYVPVSSTLERLEKGAEALPKFTPPKSAAQQGVPSVAATVQQSAPAHTSSHGNTPTATAISVASSTKPPQVSTKPGHPRKIPVVTVPQYPQSQLILIEQKTTNPSPGPGKQTQQIVHSPKLVEIISTCNWDSARNLILKMIAQQSQSLTLPRVFQVADFFVEVMGPSQERRIYNLPANLLQTLPPRIQSARVKIWKQAPLKAGKPIIIVPPPTPQAEVKATPNPDDAVQNQAVPMMGQASEADQQADAAQKEVPTAKNIQVKLTAEQAKQKLSKSTAVSKEAKLSTLQEDVPDVPSEGDVSAVGNVLDKSPTSNSNSQPPTPEKSEISTVESEIECSAPGRDDVDVSGAESSVDTPNTATGPTASSKTVPDKASASSEVQGALSDDMATPARSLGTPLIPEKSSGERGESETLTHDESEGAKEEVMATEGADKCERQEAAQSSGSYHSDDTPTSTKIVTTTAVANHDEGKSVSTKPVTPTRLSISSDSAFHVPSTKSEGKLASLLSDDVKEKQSLSKEAIAEDKELKQPMDENTTENNASLETTEEGNILSDIDATLQKQSQSQVEMKSLDPPENLASSPIGDADDVARETEAGEAKLDTQEREEDTEDSKSAVVQEKLPCIQQKDVTEGVSVDSGDKEQESASQTGHNKDADSIVDNDLDHNPSTTVTRQTDSSQENQSAKVLTSGTFIPENPLDSLITRVAASIASAEKAGNVDPAKRVTSTGTFVPENPLLEADESESSEESDDGTSSSDSSSRKGDLSSEEDSAEAVDESPETPVDSTSVEESKEVSEPKVDTADDKALGTADDKAIDQSDNRIMEMVPKESSKESEDSTGGSHAAEKPEKTESPKKIATSGIFVPTVATDEQNQWLENQATHTSTDQHHETIPKEQNKVKVKEGEEALSNDQGENGEDSQDEVLVASSEEDNVDVDGLQAPSSVQKRKADTDLVDIVDDDEEDDTPAAVKLRLSIAASGEVINPQCSVHSLKAKKKRKSVMEEFEPDDVEFIEKGREELMAEAAEAKKTLLDRRLGVSRLLHISNERRRRKEIKDLFGNLKALLGIPREDDRVANIHVLRKSKEVIDKLKRDENRLTDVKLHLLSQREKLIKRIASSPQSMHSEAELHNKFMLPSEEPGFFDDKSMSCDIGGTKTDSESKYDSRSERTERPPKITLPQFSQIASISKRTDRPPRVAEPQFSPIASSSKRKESPPKLSQNQSDSLHVIPDASQEESSVLQQEFLKQLDRLKKGEELPEPEVETEDKMMKTAVKDTAHPEMEIDTPRAKPVEKETQDTNKRKLNEEDGTKRTDAQGGRLRKKARKSTFRKTNVNKRTITPQQLSNLEQTHPSRNNDTPSPGKDIAKSQDLPDSHVKTASSKEDNSPAPDSSRPSKSSAEGTSSPGIQTFKIQGGLVKSLTTLAAAGAKKPNILRTTRPQTPTQSQETTDSTNMKGGSVTTSTSCVKMSASGIEIVPAGAPKAATITNVPILQLSSNAPRGQPIFLENCDFLPAGGVIAVPIQGASSSTTPAQGVAHPITTAGQVHLTSTKTISDLVPAMSTVGNAGFKQAIKVVSVASSPILSSSSVASQKEPATSNTAIKFIQVGSSKGIGQAMRFSVLDKKTSLATPVAMVSSVTSTTAVTSVSPSATKSIPAITMKPLSVKECQVMKSPPRVVTLPVGTVFSSKVQGQVHVPRTGPIKLAPGPAPAKLAPAPAKLAPAPAKLAPAPAKLAPAPAKIAPAPTKIAPAPTKIAPAKPAPAPKEDVTPVKEDLSRWTTLQMEQDDESGFLTAKMKLKGAGMPRTRNGPRASPTACLEGATSGVVSECKKPNAGTQHLYSGTLSPTAVLQKIDGRKNVDTTVESEDSSNSSASKATEADQLQTGEKGDSKSTGTHSAAKSDVTEQEEVSTA</sequence>
<organism evidence="3 4">
    <name type="scientific">Branchiostoma floridae</name>
    <name type="common">Florida lancelet</name>
    <name type="synonym">Amphioxus</name>
    <dbReference type="NCBI Taxonomy" id="7739"/>
    <lineage>
        <taxon>Eukaryota</taxon>
        <taxon>Metazoa</taxon>
        <taxon>Chordata</taxon>
        <taxon>Cephalochordata</taxon>
        <taxon>Leptocardii</taxon>
        <taxon>Amphioxiformes</taxon>
        <taxon>Branchiostomatidae</taxon>
        <taxon>Branchiostoma</taxon>
    </lineage>
</organism>
<feature type="domain" description="BHLH" evidence="2">
    <location>
        <begin position="1075"/>
        <end position="1127"/>
    </location>
</feature>
<feature type="region of interest" description="Disordered" evidence="1">
    <location>
        <begin position="1864"/>
        <end position="1946"/>
    </location>
</feature>
<feature type="compositionally biased region" description="Polar residues" evidence="1">
    <location>
        <begin position="574"/>
        <end position="585"/>
    </location>
</feature>
<dbReference type="RefSeq" id="XP_035681326.1">
    <property type="nucleotide sequence ID" value="XM_035825433.1"/>
</dbReference>
<feature type="compositionally biased region" description="Basic and acidic residues" evidence="1">
    <location>
        <begin position="828"/>
        <end position="874"/>
    </location>
</feature>
<feature type="compositionally biased region" description="Polar residues" evidence="1">
    <location>
        <begin position="706"/>
        <end position="731"/>
    </location>
</feature>
<evidence type="ECO:0000313" key="4">
    <source>
        <dbReference type="RefSeq" id="XP_035681326.1"/>
    </source>
</evidence>
<feature type="compositionally biased region" description="Polar residues" evidence="1">
    <location>
        <begin position="514"/>
        <end position="531"/>
    </location>
</feature>
<feature type="compositionally biased region" description="Basic and acidic residues" evidence="1">
    <location>
        <begin position="1399"/>
        <end position="1420"/>
    </location>
</feature>
<feature type="compositionally biased region" description="Basic and acidic residues" evidence="1">
    <location>
        <begin position="882"/>
        <end position="893"/>
    </location>
</feature>
<protein>
    <submittedName>
        <fullName evidence="4">Mucin-17-like</fullName>
    </submittedName>
</protein>
<feature type="compositionally biased region" description="Basic and acidic residues" evidence="1">
    <location>
        <begin position="446"/>
        <end position="481"/>
    </location>
</feature>
<feature type="region of interest" description="Disordered" evidence="1">
    <location>
        <begin position="751"/>
        <end position="989"/>
    </location>
</feature>
<reference evidence="4" key="2">
    <citation type="submission" date="2025-08" db="UniProtKB">
        <authorList>
            <consortium name="RefSeq"/>
        </authorList>
    </citation>
    <scope>IDENTIFICATION</scope>
    <source>
        <strain evidence="4">S238N-H82</strain>
        <tissue evidence="4">Testes</tissue>
    </source>
</reference>
<dbReference type="Pfam" id="PF00010">
    <property type="entry name" value="HLH"/>
    <property type="match status" value="1"/>
</dbReference>
<dbReference type="OrthoDB" id="6119313at2759"/>
<feature type="region of interest" description="Disordered" evidence="1">
    <location>
        <begin position="1464"/>
        <end position="1495"/>
    </location>
</feature>
<feature type="compositionally biased region" description="Low complexity" evidence="1">
    <location>
        <begin position="1470"/>
        <end position="1487"/>
    </location>
</feature>
<dbReference type="Gene3D" id="4.10.280.10">
    <property type="entry name" value="Helix-loop-helix DNA-binding domain"/>
    <property type="match status" value="1"/>
</dbReference>
<feature type="compositionally biased region" description="Basic residues" evidence="1">
    <location>
        <begin position="1354"/>
        <end position="1364"/>
    </location>
</feature>
<dbReference type="GO" id="GO:0046983">
    <property type="term" value="F:protein dimerization activity"/>
    <property type="evidence" value="ECO:0007669"/>
    <property type="project" value="InterPro"/>
</dbReference>
<dbReference type="CDD" id="cd19682">
    <property type="entry name" value="bHLHzip_MGA_like"/>
    <property type="match status" value="1"/>
</dbReference>
<dbReference type="InterPro" id="IPR011598">
    <property type="entry name" value="bHLH_dom"/>
</dbReference>
<dbReference type="GeneID" id="118419125"/>
<feature type="compositionally biased region" description="Basic and acidic residues" evidence="1">
    <location>
        <begin position="629"/>
        <end position="644"/>
    </location>
</feature>
<feature type="compositionally biased region" description="Polar residues" evidence="1">
    <location>
        <begin position="600"/>
        <end position="609"/>
    </location>
</feature>
<reference evidence="3" key="1">
    <citation type="journal article" date="2020" name="Nat. Ecol. Evol.">
        <title>Deeply conserved synteny resolves early events in vertebrate evolution.</title>
        <authorList>
            <person name="Simakov O."/>
            <person name="Marletaz F."/>
            <person name="Yue J.X."/>
            <person name="O'Connell B."/>
            <person name="Jenkins J."/>
            <person name="Brandt A."/>
            <person name="Calef R."/>
            <person name="Tung C.H."/>
            <person name="Huang T.K."/>
            <person name="Schmutz J."/>
            <person name="Satoh N."/>
            <person name="Yu J.K."/>
            <person name="Putnam N.H."/>
            <person name="Green R.E."/>
            <person name="Rokhsar D.S."/>
        </authorList>
    </citation>
    <scope>NUCLEOTIDE SEQUENCE [LARGE SCALE GENOMIC DNA]</scope>
    <source>
        <strain evidence="3">S238N-H82</strain>
    </source>
</reference>
<feature type="compositionally biased region" description="Polar residues" evidence="1">
    <location>
        <begin position="71"/>
        <end position="116"/>
    </location>
</feature>
<name>A0A9J7LEF1_BRAFL</name>
<dbReference type="PROSITE" id="PS50888">
    <property type="entry name" value="BHLH"/>
    <property type="match status" value="1"/>
</dbReference>
<accession>A0A9J7LEF1</accession>
<feature type="compositionally biased region" description="Polar residues" evidence="1">
    <location>
        <begin position="1365"/>
        <end position="1394"/>
    </location>
</feature>
<proteinExistence type="predicted"/>
<gene>
    <name evidence="4" type="primary">LOC118419125</name>
</gene>
<keyword evidence="3" id="KW-1185">Reference proteome</keyword>
<feature type="compositionally biased region" description="Polar residues" evidence="1">
    <location>
        <begin position="482"/>
        <end position="506"/>
    </location>
</feature>
<dbReference type="SUPFAM" id="SSF47459">
    <property type="entry name" value="HLH, helix-loop-helix DNA-binding domain"/>
    <property type="match status" value="1"/>
</dbReference>
<evidence type="ECO:0000259" key="2">
    <source>
        <dbReference type="PROSITE" id="PS50888"/>
    </source>
</evidence>
<feature type="compositionally biased region" description="Basic and acidic residues" evidence="1">
    <location>
        <begin position="1193"/>
        <end position="1210"/>
    </location>
</feature>
<feature type="region of interest" description="Disordered" evidence="1">
    <location>
        <begin position="1180"/>
        <end position="1445"/>
    </location>
</feature>
<evidence type="ECO:0000256" key="1">
    <source>
        <dbReference type="SAM" id="MobiDB-lite"/>
    </source>
</evidence>
<dbReference type="InterPro" id="IPR036638">
    <property type="entry name" value="HLH_DNA-bd_sf"/>
</dbReference>
<feature type="compositionally biased region" description="Polar residues" evidence="1">
    <location>
        <begin position="1868"/>
        <end position="1882"/>
    </location>
</feature>
<feature type="compositionally biased region" description="Acidic residues" evidence="1">
    <location>
        <begin position="805"/>
        <end position="818"/>
    </location>
</feature>
<feature type="compositionally biased region" description="Polar residues" evidence="1">
    <location>
        <begin position="1423"/>
        <end position="1445"/>
    </location>
</feature>
<dbReference type="KEGG" id="bfo:118419125"/>
<feature type="compositionally biased region" description="Basic and acidic residues" evidence="1">
    <location>
        <begin position="550"/>
        <end position="573"/>
    </location>
</feature>
<feature type="region of interest" description="Disordered" evidence="1">
    <location>
        <begin position="1784"/>
        <end position="1805"/>
    </location>
</feature>